<dbReference type="PATRIC" id="fig|908809.3.peg.2038"/>
<comment type="similarity">
    <text evidence="7">Belongs to the binding-protein-dependent transport system permease family.</text>
</comment>
<gene>
    <name evidence="9" type="primary">phnE_2</name>
    <name evidence="9" type="ORF">ABG79_02038</name>
</gene>
<feature type="transmembrane region" description="Helical" evidence="7">
    <location>
        <begin position="81"/>
        <end position="104"/>
    </location>
</feature>
<reference evidence="9 10" key="1">
    <citation type="submission" date="2015-09" db="EMBL/GenBank/DDBJ databases">
        <title>Draft genome sequence of a Caloramator mitchellensis, a moderate thermophile from the Great Artesian Basin of Australia.</title>
        <authorList>
            <person name="Patel B.K."/>
        </authorList>
    </citation>
    <scope>NUCLEOTIDE SEQUENCE [LARGE SCALE GENOMIC DNA]</scope>
    <source>
        <strain evidence="9 10">VF08</strain>
    </source>
</reference>
<evidence type="ECO:0000256" key="4">
    <source>
        <dbReference type="ARBA" id="ARBA00022692"/>
    </source>
</evidence>
<keyword evidence="3" id="KW-1003">Cell membrane</keyword>
<feature type="transmembrane region" description="Helical" evidence="7">
    <location>
        <begin position="139"/>
        <end position="162"/>
    </location>
</feature>
<evidence type="ECO:0000256" key="6">
    <source>
        <dbReference type="ARBA" id="ARBA00023136"/>
    </source>
</evidence>
<dbReference type="PANTHER" id="PTHR30043">
    <property type="entry name" value="PHOSPHONATES TRANSPORT SYSTEM PERMEASE PROTEIN"/>
    <property type="match status" value="1"/>
</dbReference>
<keyword evidence="2 7" id="KW-0813">Transport</keyword>
<dbReference type="GO" id="GO:0005886">
    <property type="term" value="C:plasma membrane"/>
    <property type="evidence" value="ECO:0007669"/>
    <property type="project" value="UniProtKB-SubCell"/>
</dbReference>
<keyword evidence="4 7" id="KW-0812">Transmembrane</keyword>
<keyword evidence="5 7" id="KW-1133">Transmembrane helix</keyword>
<dbReference type="InterPro" id="IPR035906">
    <property type="entry name" value="MetI-like_sf"/>
</dbReference>
<sequence>MRLRKIDFLFINKILVLALVIFSWGFILIADDANLFSLINQQNINNAKKFVLGMLGFNESNSALLSFTSWKNIIYLTYETFLMSVIAIGLSSIGVILTVAFASRNIADGTLTHKKGLLNLGLFYFTRFMYIFTRAVPELLWAMIIIFFFKPGILPGALALALHNYGILGKLCSEVIENLDYKPFANLSSCGASKWQILTYGVFPSVYNKFLEYILYRFEIITRTTIVVGFVGAGGLGKQFRLSMSYFNYSEISIILICYFLLVKLSE</sequence>
<dbReference type="InterPro" id="IPR000515">
    <property type="entry name" value="MetI-like"/>
</dbReference>
<dbReference type="RefSeq" id="WP_057979352.1">
    <property type="nucleotide sequence ID" value="NZ_LKHP01000014.1"/>
</dbReference>
<comment type="caution">
    <text evidence="9">The sequence shown here is derived from an EMBL/GenBank/DDBJ whole genome shotgun (WGS) entry which is preliminary data.</text>
</comment>
<keyword evidence="6 7" id="KW-0472">Membrane</keyword>
<dbReference type="Proteomes" id="UP000052015">
    <property type="component" value="Unassembled WGS sequence"/>
</dbReference>
<feature type="transmembrane region" description="Helical" evidence="7">
    <location>
        <begin position="246"/>
        <end position="263"/>
    </location>
</feature>
<dbReference type="Pfam" id="PF00528">
    <property type="entry name" value="BPD_transp_1"/>
    <property type="match status" value="1"/>
</dbReference>
<dbReference type="SUPFAM" id="SSF161098">
    <property type="entry name" value="MetI-like"/>
    <property type="match status" value="1"/>
</dbReference>
<accession>A0A0R3JZZ1</accession>
<dbReference type="AlphaFoldDB" id="A0A0R3JZZ1"/>
<dbReference type="EMBL" id="LKHP01000014">
    <property type="protein sequence ID" value="KRQ86197.1"/>
    <property type="molecule type" value="Genomic_DNA"/>
</dbReference>
<feature type="transmembrane region" description="Helical" evidence="7">
    <location>
        <begin position="116"/>
        <end position="133"/>
    </location>
</feature>
<protein>
    <submittedName>
        <fullName evidence="9">Phosphate-import permease protein PhnE</fullName>
    </submittedName>
</protein>
<evidence type="ECO:0000313" key="9">
    <source>
        <dbReference type="EMBL" id="KRQ86197.1"/>
    </source>
</evidence>
<name>A0A0R3JZZ1_CALMK</name>
<dbReference type="Gene3D" id="1.10.3720.10">
    <property type="entry name" value="MetI-like"/>
    <property type="match status" value="1"/>
</dbReference>
<dbReference type="STRING" id="908809.ABG79_02038"/>
<proteinExistence type="inferred from homology"/>
<evidence type="ECO:0000259" key="8">
    <source>
        <dbReference type="PROSITE" id="PS50928"/>
    </source>
</evidence>
<evidence type="ECO:0000313" key="10">
    <source>
        <dbReference type="Proteomes" id="UP000052015"/>
    </source>
</evidence>
<evidence type="ECO:0000256" key="2">
    <source>
        <dbReference type="ARBA" id="ARBA00022448"/>
    </source>
</evidence>
<dbReference type="OrthoDB" id="8557224at2"/>
<keyword evidence="10" id="KW-1185">Reference proteome</keyword>
<evidence type="ECO:0000256" key="7">
    <source>
        <dbReference type="RuleBase" id="RU363032"/>
    </source>
</evidence>
<dbReference type="GO" id="GO:0055085">
    <property type="term" value="P:transmembrane transport"/>
    <property type="evidence" value="ECO:0007669"/>
    <property type="project" value="InterPro"/>
</dbReference>
<evidence type="ECO:0000256" key="5">
    <source>
        <dbReference type="ARBA" id="ARBA00022989"/>
    </source>
</evidence>
<feature type="transmembrane region" description="Helical" evidence="7">
    <location>
        <begin position="9"/>
        <end position="30"/>
    </location>
</feature>
<dbReference type="PROSITE" id="PS50928">
    <property type="entry name" value="ABC_TM1"/>
    <property type="match status" value="1"/>
</dbReference>
<dbReference type="PANTHER" id="PTHR30043:SF1">
    <property type="entry name" value="ABC TRANSPORT SYSTEM PERMEASE PROTEIN P69"/>
    <property type="match status" value="1"/>
</dbReference>
<evidence type="ECO:0000256" key="3">
    <source>
        <dbReference type="ARBA" id="ARBA00022475"/>
    </source>
</evidence>
<comment type="subcellular location">
    <subcellularLocation>
        <location evidence="1 7">Cell membrane</location>
        <topology evidence="1 7">Multi-pass membrane protein</topology>
    </subcellularLocation>
</comment>
<organism evidence="9 10">
    <name type="scientific">Caloramator mitchellensis</name>
    <dbReference type="NCBI Taxonomy" id="908809"/>
    <lineage>
        <taxon>Bacteria</taxon>
        <taxon>Bacillati</taxon>
        <taxon>Bacillota</taxon>
        <taxon>Clostridia</taxon>
        <taxon>Eubacteriales</taxon>
        <taxon>Clostridiaceae</taxon>
        <taxon>Caloramator</taxon>
    </lineage>
</organism>
<feature type="domain" description="ABC transmembrane type-1" evidence="8">
    <location>
        <begin position="77"/>
        <end position="267"/>
    </location>
</feature>
<evidence type="ECO:0000256" key="1">
    <source>
        <dbReference type="ARBA" id="ARBA00004651"/>
    </source>
</evidence>